<reference evidence="2" key="1">
    <citation type="journal article" date="2022" name="Mol. Ecol. Resour.">
        <title>The genomes of chicory, endive, great burdock and yacon provide insights into Asteraceae palaeo-polyploidization history and plant inulin production.</title>
        <authorList>
            <person name="Fan W."/>
            <person name="Wang S."/>
            <person name="Wang H."/>
            <person name="Wang A."/>
            <person name="Jiang F."/>
            <person name="Liu H."/>
            <person name="Zhao H."/>
            <person name="Xu D."/>
            <person name="Zhang Y."/>
        </authorList>
    </citation>
    <scope>NUCLEOTIDE SEQUENCE [LARGE SCALE GENOMIC DNA]</scope>
    <source>
        <strain evidence="2">cv. Yunnan</strain>
    </source>
</reference>
<protein>
    <submittedName>
        <fullName evidence="1">Uncharacterized protein</fullName>
    </submittedName>
</protein>
<evidence type="ECO:0000313" key="2">
    <source>
        <dbReference type="Proteomes" id="UP001056120"/>
    </source>
</evidence>
<comment type="caution">
    <text evidence="1">The sequence shown here is derived from an EMBL/GenBank/DDBJ whole genome shotgun (WGS) entry which is preliminary data.</text>
</comment>
<organism evidence="1 2">
    <name type="scientific">Smallanthus sonchifolius</name>
    <dbReference type="NCBI Taxonomy" id="185202"/>
    <lineage>
        <taxon>Eukaryota</taxon>
        <taxon>Viridiplantae</taxon>
        <taxon>Streptophyta</taxon>
        <taxon>Embryophyta</taxon>
        <taxon>Tracheophyta</taxon>
        <taxon>Spermatophyta</taxon>
        <taxon>Magnoliopsida</taxon>
        <taxon>eudicotyledons</taxon>
        <taxon>Gunneridae</taxon>
        <taxon>Pentapetalae</taxon>
        <taxon>asterids</taxon>
        <taxon>campanulids</taxon>
        <taxon>Asterales</taxon>
        <taxon>Asteraceae</taxon>
        <taxon>Asteroideae</taxon>
        <taxon>Heliantheae alliance</taxon>
        <taxon>Millerieae</taxon>
        <taxon>Smallanthus</taxon>
    </lineage>
</organism>
<evidence type="ECO:0000313" key="1">
    <source>
        <dbReference type="EMBL" id="KAI3705250.1"/>
    </source>
</evidence>
<proteinExistence type="predicted"/>
<gene>
    <name evidence="1" type="ORF">L1987_75484</name>
</gene>
<sequence>MLVTEDSKRSVGGTNGSNGLPIFSERLAFVVFAVSDALALFMPASSMLMFLGILTARYAVQDFLYSLPKRLIIALLSLFLSIIFMMIAFTSILYLVFGDEKRWVLGLVSSLATIPVLLFAFLQFNPLLDIISSTYGPGIFGKRGDCILM</sequence>
<reference evidence="1 2" key="2">
    <citation type="journal article" date="2022" name="Mol. Ecol. Resour.">
        <title>The genomes of chicory, endive, great burdock and yacon provide insights into Asteraceae paleo-polyploidization history and plant inulin production.</title>
        <authorList>
            <person name="Fan W."/>
            <person name="Wang S."/>
            <person name="Wang H."/>
            <person name="Wang A."/>
            <person name="Jiang F."/>
            <person name="Liu H."/>
            <person name="Zhao H."/>
            <person name="Xu D."/>
            <person name="Zhang Y."/>
        </authorList>
    </citation>
    <scope>NUCLEOTIDE SEQUENCE [LARGE SCALE GENOMIC DNA]</scope>
    <source>
        <strain evidence="2">cv. Yunnan</strain>
        <tissue evidence="1">Leaves</tissue>
    </source>
</reference>
<name>A0ACB9A9Z3_9ASTR</name>
<dbReference type="EMBL" id="CM042042">
    <property type="protein sequence ID" value="KAI3705250.1"/>
    <property type="molecule type" value="Genomic_DNA"/>
</dbReference>
<accession>A0ACB9A9Z3</accession>
<dbReference type="Proteomes" id="UP001056120">
    <property type="component" value="Linkage Group LG25"/>
</dbReference>
<keyword evidence="2" id="KW-1185">Reference proteome</keyword>